<evidence type="ECO:0000256" key="5">
    <source>
        <dbReference type="ARBA" id="ARBA00022576"/>
    </source>
</evidence>
<dbReference type="Gene3D" id="3.40.640.10">
    <property type="entry name" value="Type I PLP-dependent aspartate aminotransferase-like (Major domain)"/>
    <property type="match status" value="1"/>
</dbReference>
<dbReference type="HAMAP" id="MF_01023">
    <property type="entry name" value="HisC_aminotrans_2"/>
    <property type="match status" value="1"/>
</dbReference>
<evidence type="ECO:0000256" key="4">
    <source>
        <dbReference type="ARBA" id="ARBA00011738"/>
    </source>
</evidence>
<feature type="modified residue" description="N6-(pyridoxal phosphate)lysine" evidence="9">
    <location>
        <position position="224"/>
    </location>
</feature>
<evidence type="ECO:0000259" key="10">
    <source>
        <dbReference type="Pfam" id="PF00155"/>
    </source>
</evidence>
<dbReference type="Gene3D" id="3.90.1150.10">
    <property type="entry name" value="Aspartate Aminotransferase, domain 1"/>
    <property type="match status" value="1"/>
</dbReference>
<keyword evidence="12" id="KW-1185">Reference proteome</keyword>
<name>A0A418WGP9_9PROT</name>
<evidence type="ECO:0000256" key="7">
    <source>
        <dbReference type="ARBA" id="ARBA00022898"/>
    </source>
</evidence>
<keyword evidence="7 9" id="KW-0663">Pyridoxal phosphate</keyword>
<dbReference type="GO" id="GO:0000105">
    <property type="term" value="P:L-histidine biosynthetic process"/>
    <property type="evidence" value="ECO:0007669"/>
    <property type="project" value="UniProtKB-UniRule"/>
</dbReference>
<dbReference type="Pfam" id="PF00155">
    <property type="entry name" value="Aminotran_1_2"/>
    <property type="match status" value="1"/>
</dbReference>
<dbReference type="UniPathway" id="UPA00031">
    <property type="reaction ID" value="UER00012"/>
</dbReference>
<reference evidence="11 12" key="1">
    <citation type="submission" date="2018-09" db="EMBL/GenBank/DDBJ databases">
        <authorList>
            <person name="Zhu H."/>
        </authorList>
    </citation>
    <scope>NUCLEOTIDE SEQUENCE [LARGE SCALE GENOMIC DNA]</scope>
    <source>
        <strain evidence="11 12">K1W22B-8</strain>
    </source>
</reference>
<protein>
    <recommendedName>
        <fullName evidence="9">Histidinol-phosphate aminotransferase</fullName>
        <ecNumber evidence="9">2.6.1.9</ecNumber>
    </recommendedName>
    <alternativeName>
        <fullName evidence="9">Imidazole acetol-phosphate transaminase</fullName>
    </alternativeName>
</protein>
<evidence type="ECO:0000313" key="11">
    <source>
        <dbReference type="EMBL" id="RJF89150.1"/>
    </source>
</evidence>
<dbReference type="RefSeq" id="WP_119780459.1">
    <property type="nucleotide sequence ID" value="NZ_QYUK01000011.1"/>
</dbReference>
<dbReference type="CDD" id="cd00609">
    <property type="entry name" value="AAT_like"/>
    <property type="match status" value="1"/>
</dbReference>
<comment type="pathway">
    <text evidence="2 9">Amino-acid biosynthesis; L-histidine biosynthesis; L-histidine from 5-phospho-alpha-D-ribose 1-diphosphate: step 7/9.</text>
</comment>
<dbReference type="EC" id="2.6.1.9" evidence="9"/>
<gene>
    <name evidence="9" type="primary">hisC</name>
    <name evidence="11" type="ORF">D3874_21030</name>
</gene>
<dbReference type="SUPFAM" id="SSF53383">
    <property type="entry name" value="PLP-dependent transferases"/>
    <property type="match status" value="1"/>
</dbReference>
<dbReference type="InterPro" id="IPR015422">
    <property type="entry name" value="PyrdxlP-dep_Trfase_small"/>
</dbReference>
<keyword evidence="5 9" id="KW-0032">Aminotransferase</keyword>
<accession>A0A418WGP9</accession>
<dbReference type="InterPro" id="IPR005861">
    <property type="entry name" value="HisP_aminotrans"/>
</dbReference>
<comment type="similarity">
    <text evidence="3 9">Belongs to the class-II pyridoxal-phosphate-dependent aminotransferase family. Histidinol-phosphate aminotransferase subfamily.</text>
</comment>
<evidence type="ECO:0000256" key="3">
    <source>
        <dbReference type="ARBA" id="ARBA00007970"/>
    </source>
</evidence>
<evidence type="ECO:0000313" key="12">
    <source>
        <dbReference type="Proteomes" id="UP000284605"/>
    </source>
</evidence>
<dbReference type="NCBIfam" id="TIGR01141">
    <property type="entry name" value="hisC"/>
    <property type="match status" value="1"/>
</dbReference>
<keyword evidence="9" id="KW-0368">Histidine biosynthesis</keyword>
<evidence type="ECO:0000256" key="9">
    <source>
        <dbReference type="HAMAP-Rule" id="MF_01023"/>
    </source>
</evidence>
<keyword evidence="6 9" id="KW-0808">Transferase</keyword>
<dbReference type="AlphaFoldDB" id="A0A418WGP9"/>
<dbReference type="PANTHER" id="PTHR43643">
    <property type="entry name" value="HISTIDINOL-PHOSPHATE AMINOTRANSFERASE 2"/>
    <property type="match status" value="1"/>
</dbReference>
<comment type="caution">
    <text evidence="11">The sequence shown here is derived from an EMBL/GenBank/DDBJ whole genome shotgun (WGS) entry which is preliminary data.</text>
</comment>
<evidence type="ECO:0000256" key="1">
    <source>
        <dbReference type="ARBA" id="ARBA00001933"/>
    </source>
</evidence>
<proteinExistence type="inferred from homology"/>
<dbReference type="PANTHER" id="PTHR43643:SF3">
    <property type="entry name" value="HISTIDINOL-PHOSPHATE AMINOTRANSFERASE"/>
    <property type="match status" value="1"/>
</dbReference>
<dbReference type="InterPro" id="IPR004839">
    <property type="entry name" value="Aminotransferase_I/II_large"/>
</dbReference>
<sequence>MPLIANTPVPRPGILEIAPYVGGRSKSEPGQRVIKLSSNESGIGPSPKAMEAYAAAAQALHRYPDGGAGELRQAIARRFDVPADRIVCGAGSDEIIYLLTKAYAGPGDEVLFSEHGFLVYAISAHAVGATPVKAPETELKADVDALLAAVTPATKLVYLANPNNPTGTYLAQAEVARLHAGLPAHVVLVLDAAYAEFVGAEDYEAGFKLVAAAQNVVMMRTFSKLYGLAALRLGWAYCPAGIADVLNRLRGPFNVSTAAQVAGVAALGDEAFLEEARRHNDAWRAWLTGRLTQLGLKVTPSVANFLLVRFPDEPGRTAADADNYLTGRGILLRRVEAYGLPQYLRISVGRGDECEAAAAAIADFLRGDHG</sequence>
<evidence type="ECO:0000256" key="8">
    <source>
        <dbReference type="ARBA" id="ARBA00047481"/>
    </source>
</evidence>
<evidence type="ECO:0000256" key="6">
    <source>
        <dbReference type="ARBA" id="ARBA00022679"/>
    </source>
</evidence>
<dbReference type="InterPro" id="IPR050106">
    <property type="entry name" value="HistidinolP_aminotransfase"/>
</dbReference>
<comment type="subunit">
    <text evidence="4 9">Homodimer.</text>
</comment>
<dbReference type="GO" id="GO:0030170">
    <property type="term" value="F:pyridoxal phosphate binding"/>
    <property type="evidence" value="ECO:0007669"/>
    <property type="project" value="InterPro"/>
</dbReference>
<dbReference type="GO" id="GO:0004400">
    <property type="term" value="F:histidinol-phosphate transaminase activity"/>
    <property type="evidence" value="ECO:0007669"/>
    <property type="project" value="UniProtKB-UniRule"/>
</dbReference>
<dbReference type="Proteomes" id="UP000284605">
    <property type="component" value="Unassembled WGS sequence"/>
</dbReference>
<dbReference type="InterPro" id="IPR015421">
    <property type="entry name" value="PyrdxlP-dep_Trfase_major"/>
</dbReference>
<comment type="catalytic activity">
    <reaction evidence="8 9">
        <text>L-histidinol phosphate + 2-oxoglutarate = 3-(imidazol-4-yl)-2-oxopropyl phosphate + L-glutamate</text>
        <dbReference type="Rhea" id="RHEA:23744"/>
        <dbReference type="ChEBI" id="CHEBI:16810"/>
        <dbReference type="ChEBI" id="CHEBI:29985"/>
        <dbReference type="ChEBI" id="CHEBI:57766"/>
        <dbReference type="ChEBI" id="CHEBI:57980"/>
        <dbReference type="EC" id="2.6.1.9"/>
    </reaction>
</comment>
<dbReference type="OrthoDB" id="9809616at2"/>
<dbReference type="InterPro" id="IPR015424">
    <property type="entry name" value="PyrdxlP-dep_Trfase"/>
</dbReference>
<comment type="cofactor">
    <cofactor evidence="1 9">
        <name>pyridoxal 5'-phosphate</name>
        <dbReference type="ChEBI" id="CHEBI:597326"/>
    </cofactor>
</comment>
<keyword evidence="9" id="KW-0028">Amino-acid biosynthesis</keyword>
<organism evidence="11 12">
    <name type="scientific">Oleomonas cavernae</name>
    <dbReference type="NCBI Taxonomy" id="2320859"/>
    <lineage>
        <taxon>Bacteria</taxon>
        <taxon>Pseudomonadati</taxon>
        <taxon>Pseudomonadota</taxon>
        <taxon>Alphaproteobacteria</taxon>
        <taxon>Acetobacterales</taxon>
        <taxon>Acetobacteraceae</taxon>
        <taxon>Oleomonas</taxon>
    </lineage>
</organism>
<feature type="domain" description="Aminotransferase class I/classII large" evidence="10">
    <location>
        <begin position="33"/>
        <end position="361"/>
    </location>
</feature>
<dbReference type="EMBL" id="QYUK01000011">
    <property type="protein sequence ID" value="RJF89150.1"/>
    <property type="molecule type" value="Genomic_DNA"/>
</dbReference>
<evidence type="ECO:0000256" key="2">
    <source>
        <dbReference type="ARBA" id="ARBA00005011"/>
    </source>
</evidence>